<evidence type="ECO:0000313" key="2">
    <source>
        <dbReference type="EMBL" id="CAI2358919.1"/>
    </source>
</evidence>
<proteinExistence type="predicted"/>
<feature type="compositionally biased region" description="Acidic residues" evidence="1">
    <location>
        <begin position="264"/>
        <end position="273"/>
    </location>
</feature>
<gene>
    <name evidence="2" type="ORF">ECRASSUSDP1_LOCUS202</name>
</gene>
<sequence length="694" mass="81610">MFMKACLRKTRLNRMPFRFSRLFCTTPRNPQEGRKMTEGYHKTYKHDPRVSMILKSSSSNLNMIEKHRYNTLIKFCAESLYRNYGKETKQAKEQVNDFMEFISKNLSLSAEAPATHLDSRGFIVLLKHINELRKDVLSNKNHELSANSFLVFLDKMSHLTRSDQLNEFLMKKISSVNLDLLHTDKMLDAYHKHSVDYRFEENLRVEEIKKFAAGVVPEARFIFDNYKVTNLHETRSLEDQKDIYDNENEMTKILERNESQRERDEDEEDDSGFEDNKPRVSSQADSIQQYSEPDNYFSFFSSHEKLIHRPRDVVKYLPVDYYVLLQENYEAKGGFEESNYVMFRNLPLIAQNLTKFKNYKHRQLTYEDLSRCIDYQEIYDMIDEEIALDEFSNQLEKYGGITDVELFTRKEQLARTVSRATPRPTQDEMDGFEEMMERVAKNEELKETDDGFEKILKAHRFELLRSLNYRVTKSNVDIAKGYVDLTEQEKEDISNSIFRKGKQMKNLNRGIFFNGIVEFKDYESKLNFLLSPAYRFGMKFFDQQGNILFNDADFANTLTISSREFSKNSLGFCCEYVNDILLNYGFDSEDLCTVGKLQALPEVNLEKALVQPRTNISLRFHNFWEAKEAYYYLSQSGIMVRFADPATMYYDAKFATVFENAIKNKFVGLENIIEVQSNYAKVRLNEIKNQKLGG</sequence>
<feature type="region of interest" description="Disordered" evidence="1">
    <location>
        <begin position="253"/>
        <end position="288"/>
    </location>
</feature>
<name>A0AAD1X2Y3_EUPCR</name>
<dbReference type="Proteomes" id="UP001295684">
    <property type="component" value="Unassembled WGS sequence"/>
</dbReference>
<protein>
    <submittedName>
        <fullName evidence="2">Uncharacterized protein</fullName>
    </submittedName>
</protein>
<feature type="compositionally biased region" description="Polar residues" evidence="1">
    <location>
        <begin position="279"/>
        <end position="288"/>
    </location>
</feature>
<evidence type="ECO:0000256" key="1">
    <source>
        <dbReference type="SAM" id="MobiDB-lite"/>
    </source>
</evidence>
<organism evidence="2 3">
    <name type="scientific">Euplotes crassus</name>
    <dbReference type="NCBI Taxonomy" id="5936"/>
    <lineage>
        <taxon>Eukaryota</taxon>
        <taxon>Sar</taxon>
        <taxon>Alveolata</taxon>
        <taxon>Ciliophora</taxon>
        <taxon>Intramacronucleata</taxon>
        <taxon>Spirotrichea</taxon>
        <taxon>Hypotrichia</taxon>
        <taxon>Euplotida</taxon>
        <taxon>Euplotidae</taxon>
        <taxon>Moneuplotes</taxon>
    </lineage>
</organism>
<evidence type="ECO:0000313" key="3">
    <source>
        <dbReference type="Proteomes" id="UP001295684"/>
    </source>
</evidence>
<dbReference type="EMBL" id="CAMPGE010000192">
    <property type="protein sequence ID" value="CAI2358919.1"/>
    <property type="molecule type" value="Genomic_DNA"/>
</dbReference>
<dbReference type="AlphaFoldDB" id="A0AAD1X2Y3"/>
<comment type="caution">
    <text evidence="2">The sequence shown here is derived from an EMBL/GenBank/DDBJ whole genome shotgun (WGS) entry which is preliminary data.</text>
</comment>
<accession>A0AAD1X2Y3</accession>
<keyword evidence="3" id="KW-1185">Reference proteome</keyword>
<feature type="compositionally biased region" description="Basic and acidic residues" evidence="1">
    <location>
        <begin position="253"/>
        <end position="263"/>
    </location>
</feature>
<reference evidence="2" key="1">
    <citation type="submission" date="2023-07" db="EMBL/GenBank/DDBJ databases">
        <authorList>
            <consortium name="AG Swart"/>
            <person name="Singh M."/>
            <person name="Singh A."/>
            <person name="Seah K."/>
            <person name="Emmerich C."/>
        </authorList>
    </citation>
    <scope>NUCLEOTIDE SEQUENCE</scope>
    <source>
        <strain evidence="2">DP1</strain>
    </source>
</reference>